<keyword evidence="1" id="KW-0472">Membrane</keyword>
<comment type="caution">
    <text evidence="2">The sequence shown here is derived from an EMBL/GenBank/DDBJ whole genome shotgun (WGS) entry which is preliminary data.</text>
</comment>
<keyword evidence="1" id="KW-1133">Transmembrane helix</keyword>
<proteinExistence type="predicted"/>
<sequence length="283" mass="29014">MNRLAAAAGVLLVGVLLLGAGLAPSFGCDRTYALETTPAPDGDAPVANASALPEDVRETFVDAVERDAQVNVTQAAYLTHLEDRRVRYDGTTYATSIRAVETCGGGVEDALVVAGSTLSALGAVALVLFALYRDELGPPLGVLHASAAIALVLGVALFSGGIAAPAGCTDNFALDTTEIPGGENATTERVVDASALPLDLANATERSVTSNQTAFVDRTAFREHLENRSVRFGGSVYDADVVLVQDCGGGLDDALLVVGLAFATLGAVALALLVTFDHGEKVL</sequence>
<feature type="transmembrane region" description="Helical" evidence="1">
    <location>
        <begin position="254"/>
        <end position="276"/>
    </location>
</feature>
<evidence type="ECO:0000256" key="1">
    <source>
        <dbReference type="SAM" id="Phobius"/>
    </source>
</evidence>
<name>A0ABD5VDH8_9EURY</name>
<dbReference type="EMBL" id="JBHSXN010000002">
    <property type="protein sequence ID" value="MFC6953415.1"/>
    <property type="molecule type" value="Genomic_DNA"/>
</dbReference>
<evidence type="ECO:0000313" key="2">
    <source>
        <dbReference type="EMBL" id="MFC6953415.1"/>
    </source>
</evidence>
<reference evidence="2 3" key="1">
    <citation type="journal article" date="2019" name="Int. J. Syst. Evol. Microbiol.">
        <title>The Global Catalogue of Microorganisms (GCM) 10K type strain sequencing project: providing services to taxonomists for standard genome sequencing and annotation.</title>
        <authorList>
            <consortium name="The Broad Institute Genomics Platform"/>
            <consortium name="The Broad Institute Genome Sequencing Center for Infectious Disease"/>
            <person name="Wu L."/>
            <person name="Ma J."/>
        </authorList>
    </citation>
    <scope>NUCLEOTIDE SEQUENCE [LARGE SCALE GENOMIC DNA]</scope>
    <source>
        <strain evidence="2 3">GX26</strain>
    </source>
</reference>
<feature type="transmembrane region" description="Helical" evidence="1">
    <location>
        <begin position="143"/>
        <end position="164"/>
    </location>
</feature>
<gene>
    <name evidence="2" type="ORF">ACFQGB_11130</name>
</gene>
<dbReference type="Proteomes" id="UP001596395">
    <property type="component" value="Unassembled WGS sequence"/>
</dbReference>
<keyword evidence="3" id="KW-1185">Reference proteome</keyword>
<accession>A0ABD5VDH8</accession>
<organism evidence="2 3">
    <name type="scientific">Halorubellus litoreus</name>
    <dbReference type="NCBI Taxonomy" id="755308"/>
    <lineage>
        <taxon>Archaea</taxon>
        <taxon>Methanobacteriati</taxon>
        <taxon>Methanobacteriota</taxon>
        <taxon>Stenosarchaea group</taxon>
        <taxon>Halobacteria</taxon>
        <taxon>Halobacteriales</taxon>
        <taxon>Halorubellaceae</taxon>
        <taxon>Halorubellus</taxon>
    </lineage>
</organism>
<keyword evidence="1" id="KW-0812">Transmembrane</keyword>
<dbReference type="AlphaFoldDB" id="A0ABD5VDH8"/>
<evidence type="ECO:0000313" key="3">
    <source>
        <dbReference type="Proteomes" id="UP001596395"/>
    </source>
</evidence>
<dbReference type="RefSeq" id="WP_336350374.1">
    <property type="nucleotide sequence ID" value="NZ_JAZAQL010000002.1"/>
</dbReference>
<protein>
    <submittedName>
        <fullName evidence="2">Uncharacterized protein</fullName>
    </submittedName>
</protein>
<feature type="transmembrane region" description="Helical" evidence="1">
    <location>
        <begin position="110"/>
        <end position="131"/>
    </location>
</feature>